<dbReference type="InterPro" id="IPR018392">
    <property type="entry name" value="LysM"/>
</dbReference>
<gene>
    <name evidence="3" type="ORF">ACFP1L_11970</name>
</gene>
<comment type="caution">
    <text evidence="3">The sequence shown here is derived from an EMBL/GenBank/DDBJ whole genome shotgun (WGS) entry which is preliminary data.</text>
</comment>
<dbReference type="Pfam" id="PF01476">
    <property type="entry name" value="LysM"/>
    <property type="match status" value="1"/>
</dbReference>
<keyword evidence="4" id="KW-1185">Reference proteome</keyword>
<dbReference type="RefSeq" id="WP_137616570.1">
    <property type="nucleotide sequence ID" value="NZ_BJDI01000010.1"/>
</dbReference>
<dbReference type="Proteomes" id="UP001596171">
    <property type="component" value="Unassembled WGS sequence"/>
</dbReference>
<dbReference type="InterPro" id="IPR036779">
    <property type="entry name" value="LysM_dom_sf"/>
</dbReference>
<protein>
    <submittedName>
        <fullName evidence="3">LysM peptidoglycan-binding domain-containing protein</fullName>
    </submittedName>
</protein>
<dbReference type="Gene3D" id="3.10.350.10">
    <property type="entry name" value="LysM domain"/>
    <property type="match status" value="1"/>
</dbReference>
<reference evidence="4" key="1">
    <citation type="journal article" date="2019" name="Int. J. Syst. Evol. Microbiol.">
        <title>The Global Catalogue of Microorganisms (GCM) 10K type strain sequencing project: providing services to taxonomists for standard genome sequencing and annotation.</title>
        <authorList>
            <consortium name="The Broad Institute Genomics Platform"/>
            <consortium name="The Broad Institute Genome Sequencing Center for Infectious Disease"/>
            <person name="Wu L."/>
            <person name="Ma J."/>
        </authorList>
    </citation>
    <scope>NUCLEOTIDE SEQUENCE [LARGE SCALE GENOMIC DNA]</scope>
    <source>
        <strain evidence="4">CCM 8930</strain>
    </source>
</reference>
<dbReference type="EMBL" id="JBHSSE010000024">
    <property type="protein sequence ID" value="MFC6202580.1"/>
    <property type="molecule type" value="Genomic_DNA"/>
</dbReference>
<dbReference type="SUPFAM" id="SSF54106">
    <property type="entry name" value="LysM domain"/>
    <property type="match status" value="1"/>
</dbReference>
<evidence type="ECO:0000313" key="4">
    <source>
        <dbReference type="Proteomes" id="UP001596171"/>
    </source>
</evidence>
<feature type="region of interest" description="Disordered" evidence="1">
    <location>
        <begin position="1"/>
        <end position="30"/>
    </location>
</feature>
<organism evidence="3 4">
    <name type="scientific">Lactiplantibacillus nangangensis</name>
    <dbReference type="NCBI Taxonomy" id="2559917"/>
    <lineage>
        <taxon>Bacteria</taxon>
        <taxon>Bacillati</taxon>
        <taxon>Bacillota</taxon>
        <taxon>Bacilli</taxon>
        <taxon>Lactobacillales</taxon>
        <taxon>Lactobacillaceae</taxon>
        <taxon>Lactiplantibacillus</taxon>
    </lineage>
</organism>
<proteinExistence type="predicted"/>
<evidence type="ECO:0000259" key="2">
    <source>
        <dbReference type="PROSITE" id="PS51782"/>
    </source>
</evidence>
<accession>A0ABW1SLH8</accession>
<sequence>MAKTEVIMPDSDVTRKPVKKTKPTNSKPKTHKTLEGEELWRVATANGVSVRELAERNELSDLSVVAEGTIIQLP</sequence>
<evidence type="ECO:0000256" key="1">
    <source>
        <dbReference type="SAM" id="MobiDB-lite"/>
    </source>
</evidence>
<evidence type="ECO:0000313" key="3">
    <source>
        <dbReference type="EMBL" id="MFC6202580.1"/>
    </source>
</evidence>
<dbReference type="PROSITE" id="PS51782">
    <property type="entry name" value="LYSM"/>
    <property type="match status" value="1"/>
</dbReference>
<feature type="domain" description="LysM" evidence="2">
    <location>
        <begin position="29"/>
        <end position="73"/>
    </location>
</feature>
<name>A0ABW1SLH8_9LACO</name>